<name>A0A6V8HB88_TALPI</name>
<dbReference type="InterPro" id="IPR050816">
    <property type="entry name" value="Flavin-dep_Halogenase_NPB"/>
</dbReference>
<dbReference type="EMBL" id="DF933829">
    <property type="protein sequence ID" value="GAM38376.1"/>
    <property type="molecule type" value="Genomic_DNA"/>
</dbReference>
<proteinExistence type="inferred from homology"/>
<dbReference type="PANTHER" id="PTHR43747:SF5">
    <property type="entry name" value="FAD-BINDING DOMAIN-CONTAINING PROTEIN"/>
    <property type="match status" value="1"/>
</dbReference>
<feature type="domain" description="FAD-binding" evidence="6">
    <location>
        <begin position="6"/>
        <end position="356"/>
    </location>
</feature>
<keyword evidence="4" id="KW-0560">Oxidoreductase</keyword>
<protein>
    <recommendedName>
        <fullName evidence="6">FAD-binding domain-containing protein</fullName>
    </recommendedName>
</protein>
<organism evidence="7 8">
    <name type="scientific">Talaromyces pinophilus</name>
    <name type="common">Penicillium pinophilum</name>
    <dbReference type="NCBI Taxonomy" id="128442"/>
    <lineage>
        <taxon>Eukaryota</taxon>
        <taxon>Fungi</taxon>
        <taxon>Dikarya</taxon>
        <taxon>Ascomycota</taxon>
        <taxon>Pezizomycotina</taxon>
        <taxon>Eurotiomycetes</taxon>
        <taxon>Eurotiomycetidae</taxon>
        <taxon>Eurotiales</taxon>
        <taxon>Trichocomaceae</taxon>
        <taxon>Talaromyces</taxon>
        <taxon>Talaromyces sect. Talaromyces</taxon>
    </lineage>
</organism>
<sequence>MSIPTKTTVLVIGGGPGGSYTASALAREGIDTVLLEADVFPRYHVGESMVASIRHFLRFIDLDTTFNNHGFIKKTGAAFKLNNQKTAYTDFIVAAGPDSYAWNVIRSEADDLIFRHAGKSGAKIFDGVKVTSLEFVPNKEADLPTDGTADPGRPVSATWTAKDGRTGSISFDYLVDASGRVGIVTTKYLKTRSYNQDLKNVASWGYWRGAISYGVGTPKEGQPFFEALQDGSGWVWFIPLHDGTVSVGVVMNQEMSTQKKKESTTDNGRDFYIESIKDAHGVTHLLQNAKLDTEVKHASDWSYSASEYASPYVRVVGDAGCFIDPYFSSGVHLAFSGALSAAVSISASIRGHCDETQAWKWHSTGVRDRFTRFLLVVMSATKQIRARDAPIMNNQGEDGFDDAFTIIRPVIQGISDVTGKTTHDEVSRAVDFTTEAVAKTKPDDSANSSSQAGPQFTDTIQQGSLTKDEAKVLHMVKNVFKDFFVADVYNGYRAKLERGSLGLEKVNTEALLVGEKLSGTKTEVKEVEV</sequence>
<keyword evidence="8" id="KW-1185">Reference proteome</keyword>
<dbReference type="Pfam" id="PF01494">
    <property type="entry name" value="FAD_binding_3"/>
    <property type="match status" value="1"/>
</dbReference>
<comment type="caution">
    <text evidence="7">The sequence shown here is derived from an EMBL/GenBank/DDBJ whole genome shotgun (WGS) entry which is preliminary data.</text>
</comment>
<dbReference type="Gene3D" id="3.50.50.60">
    <property type="entry name" value="FAD/NAD(P)-binding domain"/>
    <property type="match status" value="1"/>
</dbReference>
<gene>
    <name evidence="7" type="ORF">TCE0_033r09050</name>
</gene>
<keyword evidence="2" id="KW-0285">Flavoprotein</keyword>
<evidence type="ECO:0000256" key="1">
    <source>
        <dbReference type="ARBA" id="ARBA00005706"/>
    </source>
</evidence>
<comment type="similarity">
    <text evidence="1">Belongs to the flavin-dependent halogenase family.</text>
</comment>
<dbReference type="InterPro" id="IPR002938">
    <property type="entry name" value="FAD-bd"/>
</dbReference>
<evidence type="ECO:0000256" key="2">
    <source>
        <dbReference type="ARBA" id="ARBA00022630"/>
    </source>
</evidence>
<dbReference type="InterPro" id="IPR036188">
    <property type="entry name" value="FAD/NAD-bd_sf"/>
</dbReference>
<feature type="compositionally biased region" description="Polar residues" evidence="5">
    <location>
        <begin position="445"/>
        <end position="461"/>
    </location>
</feature>
<evidence type="ECO:0000259" key="6">
    <source>
        <dbReference type="Pfam" id="PF01494"/>
    </source>
</evidence>
<reference evidence="8" key="1">
    <citation type="journal article" date="2015" name="Genome Announc.">
        <title>Draft genome sequence of Talaromyces cellulolyticus strain Y-94, a source of lignocellulosic biomass-degrading enzymes.</title>
        <authorList>
            <person name="Fujii T."/>
            <person name="Koike H."/>
            <person name="Sawayama S."/>
            <person name="Yano S."/>
            <person name="Inoue H."/>
        </authorList>
    </citation>
    <scope>NUCLEOTIDE SEQUENCE [LARGE SCALE GENOMIC DNA]</scope>
    <source>
        <strain evidence="8">Y-94</strain>
    </source>
</reference>
<evidence type="ECO:0000313" key="8">
    <source>
        <dbReference type="Proteomes" id="UP000053095"/>
    </source>
</evidence>
<evidence type="ECO:0000256" key="5">
    <source>
        <dbReference type="SAM" id="MobiDB-lite"/>
    </source>
</evidence>
<dbReference type="PRINTS" id="PR00420">
    <property type="entry name" value="RNGMNOXGNASE"/>
</dbReference>
<dbReference type="SUPFAM" id="SSF51905">
    <property type="entry name" value="FAD/NAD(P)-binding domain"/>
    <property type="match status" value="1"/>
</dbReference>
<feature type="region of interest" description="Disordered" evidence="5">
    <location>
        <begin position="440"/>
        <end position="461"/>
    </location>
</feature>
<dbReference type="PANTHER" id="PTHR43747">
    <property type="entry name" value="FAD-BINDING PROTEIN"/>
    <property type="match status" value="1"/>
</dbReference>
<dbReference type="GO" id="GO:0016491">
    <property type="term" value="F:oxidoreductase activity"/>
    <property type="evidence" value="ECO:0007669"/>
    <property type="project" value="UniProtKB-KW"/>
</dbReference>
<accession>A0A6V8HB88</accession>
<evidence type="ECO:0000256" key="4">
    <source>
        <dbReference type="ARBA" id="ARBA00023002"/>
    </source>
</evidence>
<evidence type="ECO:0000313" key="7">
    <source>
        <dbReference type="EMBL" id="GAM38376.1"/>
    </source>
</evidence>
<dbReference type="GO" id="GO:0071949">
    <property type="term" value="F:FAD binding"/>
    <property type="evidence" value="ECO:0007669"/>
    <property type="project" value="InterPro"/>
</dbReference>
<dbReference type="Proteomes" id="UP000053095">
    <property type="component" value="Unassembled WGS sequence"/>
</dbReference>
<keyword evidence="3" id="KW-0274">FAD</keyword>
<dbReference type="AlphaFoldDB" id="A0A6V8HB88"/>
<evidence type="ECO:0000256" key="3">
    <source>
        <dbReference type="ARBA" id="ARBA00022827"/>
    </source>
</evidence>